<proteinExistence type="predicted"/>
<keyword evidence="2" id="KW-1185">Reference proteome</keyword>
<comment type="caution">
    <text evidence="1">The sequence shown here is derived from an EMBL/GenBank/DDBJ whole genome shotgun (WGS) entry which is preliminary data.</text>
</comment>
<dbReference type="AlphaFoldDB" id="A0A8J3V999"/>
<organism evidence="1 2">
    <name type="scientific">Planotetraspora thailandica</name>
    <dbReference type="NCBI Taxonomy" id="487172"/>
    <lineage>
        <taxon>Bacteria</taxon>
        <taxon>Bacillati</taxon>
        <taxon>Actinomycetota</taxon>
        <taxon>Actinomycetes</taxon>
        <taxon>Streptosporangiales</taxon>
        <taxon>Streptosporangiaceae</taxon>
        <taxon>Planotetraspora</taxon>
    </lineage>
</organism>
<reference evidence="1" key="1">
    <citation type="submission" date="2021-01" db="EMBL/GenBank/DDBJ databases">
        <title>Whole genome shotgun sequence of Planotetraspora thailandica NBRC 104271.</title>
        <authorList>
            <person name="Komaki H."/>
            <person name="Tamura T."/>
        </authorList>
    </citation>
    <scope>NUCLEOTIDE SEQUENCE</scope>
    <source>
        <strain evidence="1">NBRC 104271</strain>
    </source>
</reference>
<protein>
    <submittedName>
        <fullName evidence="1">Uncharacterized protein</fullName>
    </submittedName>
</protein>
<dbReference type="Proteomes" id="UP000605992">
    <property type="component" value="Unassembled WGS sequence"/>
</dbReference>
<gene>
    <name evidence="1" type="ORF">Pth03_56600</name>
</gene>
<evidence type="ECO:0000313" key="1">
    <source>
        <dbReference type="EMBL" id="GII57271.1"/>
    </source>
</evidence>
<accession>A0A8J3V999</accession>
<name>A0A8J3V999_9ACTN</name>
<sequence length="69" mass="7734">MTFAIVVIPSSQAVSVGRPAQHPKLIAGHRPVPMESRHFEVGVMHRHSFADRMQMGDRVPRALSFCPDR</sequence>
<dbReference type="EMBL" id="BOOR01000049">
    <property type="protein sequence ID" value="GII57271.1"/>
    <property type="molecule type" value="Genomic_DNA"/>
</dbReference>
<evidence type="ECO:0000313" key="2">
    <source>
        <dbReference type="Proteomes" id="UP000605992"/>
    </source>
</evidence>